<evidence type="ECO:0000313" key="2">
    <source>
        <dbReference type="Proteomes" id="UP000276215"/>
    </source>
</evidence>
<dbReference type="OrthoDB" id="5484173at2759"/>
<gene>
    <name evidence="1" type="ORF">L873DRAFT_1822078</name>
</gene>
<dbReference type="STRING" id="1336337.A0A3N4J7M4"/>
<sequence>MQVKKKSFGSEPNAKLACVNPAGDIILGGIEQLRSELAEAQKEFDKKFEAFKLTMQPLEAITIAIRRRFLSNYRKQAGTTPGHRAAIKGGNIAAHHGDVITDTPLVAGKDIEDTDIYRSLYWISPEQAEPYFNFKIMVKMINKQATMRADFRRGSKPWDVGRQDAFQKVLSFWDNAGSDERRQFEDIDGDGLPEERKWLSIACA</sequence>
<dbReference type="EMBL" id="ML120552">
    <property type="protein sequence ID" value="RPA89854.1"/>
    <property type="molecule type" value="Genomic_DNA"/>
</dbReference>
<protein>
    <submittedName>
        <fullName evidence="1">Uncharacterized protein</fullName>
    </submittedName>
</protein>
<dbReference type="Proteomes" id="UP000276215">
    <property type="component" value="Unassembled WGS sequence"/>
</dbReference>
<name>A0A3N4J7M4_9PEZI</name>
<accession>A0A3N4J7M4</accession>
<dbReference type="AlphaFoldDB" id="A0A3N4J7M4"/>
<evidence type="ECO:0000313" key="1">
    <source>
        <dbReference type="EMBL" id="RPA89854.1"/>
    </source>
</evidence>
<keyword evidence="2" id="KW-1185">Reference proteome</keyword>
<proteinExistence type="predicted"/>
<reference evidence="1 2" key="1">
    <citation type="journal article" date="2018" name="Nat. Ecol. Evol.">
        <title>Pezizomycetes genomes reveal the molecular basis of ectomycorrhizal truffle lifestyle.</title>
        <authorList>
            <person name="Murat C."/>
            <person name="Payen T."/>
            <person name="Noel B."/>
            <person name="Kuo A."/>
            <person name="Morin E."/>
            <person name="Chen J."/>
            <person name="Kohler A."/>
            <person name="Krizsan K."/>
            <person name="Balestrini R."/>
            <person name="Da Silva C."/>
            <person name="Montanini B."/>
            <person name="Hainaut M."/>
            <person name="Levati E."/>
            <person name="Barry K.W."/>
            <person name="Belfiori B."/>
            <person name="Cichocki N."/>
            <person name="Clum A."/>
            <person name="Dockter R.B."/>
            <person name="Fauchery L."/>
            <person name="Guy J."/>
            <person name="Iotti M."/>
            <person name="Le Tacon F."/>
            <person name="Lindquist E.A."/>
            <person name="Lipzen A."/>
            <person name="Malagnac F."/>
            <person name="Mello A."/>
            <person name="Molinier V."/>
            <person name="Miyauchi S."/>
            <person name="Poulain J."/>
            <person name="Riccioni C."/>
            <person name="Rubini A."/>
            <person name="Sitrit Y."/>
            <person name="Splivallo R."/>
            <person name="Traeger S."/>
            <person name="Wang M."/>
            <person name="Zifcakova L."/>
            <person name="Wipf D."/>
            <person name="Zambonelli A."/>
            <person name="Paolocci F."/>
            <person name="Nowrousian M."/>
            <person name="Ottonello S."/>
            <person name="Baldrian P."/>
            <person name="Spatafora J.W."/>
            <person name="Henrissat B."/>
            <person name="Nagy L.G."/>
            <person name="Aury J.M."/>
            <person name="Wincker P."/>
            <person name="Grigoriev I.V."/>
            <person name="Bonfante P."/>
            <person name="Martin F.M."/>
        </authorList>
    </citation>
    <scope>NUCLEOTIDE SEQUENCE [LARGE SCALE GENOMIC DNA]</scope>
    <source>
        <strain evidence="1 2">120613-1</strain>
    </source>
</reference>
<organism evidence="1 2">
    <name type="scientific">Choiromyces venosus 120613-1</name>
    <dbReference type="NCBI Taxonomy" id="1336337"/>
    <lineage>
        <taxon>Eukaryota</taxon>
        <taxon>Fungi</taxon>
        <taxon>Dikarya</taxon>
        <taxon>Ascomycota</taxon>
        <taxon>Pezizomycotina</taxon>
        <taxon>Pezizomycetes</taxon>
        <taxon>Pezizales</taxon>
        <taxon>Tuberaceae</taxon>
        <taxon>Choiromyces</taxon>
    </lineage>
</organism>